<protein>
    <submittedName>
        <fullName evidence="1">Uncharacterized protein</fullName>
    </submittedName>
</protein>
<sequence>MDLLSLPGADRVLARHAVVLPQPDQLCGPFAAHVALHGVRPDPPGVTELARAAGTRVWPHDVAAWRPEGAPWRRDGWDVLPEAPSVGTSGTDAAGVARAVSALTDVEVVSVPGAGTHAAAWASLLASLLGGPDVGVVANVRTGALEPGAGWDVGHFVVLHAATATGERVGVADTYAELGAPGRPPGCRVVEVAALGAGLAAAPGRGLLVLVDPDDADDVRDRVARAGLSTGSWTT</sequence>
<dbReference type="Pfam" id="PF21819">
    <property type="entry name" value="DUF6885"/>
    <property type="match status" value="2"/>
</dbReference>
<dbReference type="OrthoDB" id="3618129at2"/>
<dbReference type="RefSeq" id="WP_157682720.1">
    <property type="nucleotide sequence ID" value="NZ_LT629757.1"/>
</dbReference>
<dbReference type="InterPro" id="IPR049252">
    <property type="entry name" value="DUF6885"/>
</dbReference>
<accession>A0A1H1N5E4</accession>
<name>A0A1H1N5E4_9ACTN</name>
<proteinExistence type="predicted"/>
<evidence type="ECO:0000313" key="2">
    <source>
        <dbReference type="Proteomes" id="UP000198859"/>
    </source>
</evidence>
<evidence type="ECO:0000313" key="1">
    <source>
        <dbReference type="EMBL" id="SDR94184.1"/>
    </source>
</evidence>
<reference evidence="2" key="1">
    <citation type="submission" date="2016-10" db="EMBL/GenBank/DDBJ databases">
        <authorList>
            <person name="Varghese N."/>
            <person name="Submissions S."/>
        </authorList>
    </citation>
    <scope>NUCLEOTIDE SEQUENCE [LARGE SCALE GENOMIC DNA]</scope>
    <source>
        <strain evidence="2">DSM 22127</strain>
    </source>
</reference>
<dbReference type="AlphaFoldDB" id="A0A1H1N5E4"/>
<dbReference type="STRING" id="642780.SAMN04488570_0774"/>
<keyword evidence="2" id="KW-1185">Reference proteome</keyword>
<dbReference type="EMBL" id="LT629757">
    <property type="protein sequence ID" value="SDR94184.1"/>
    <property type="molecule type" value="Genomic_DNA"/>
</dbReference>
<dbReference type="Proteomes" id="UP000198859">
    <property type="component" value="Chromosome I"/>
</dbReference>
<gene>
    <name evidence="1" type="ORF">SAMN04488570_0774</name>
</gene>
<organism evidence="1 2">
    <name type="scientific">Nocardioides scoriae</name>
    <dbReference type="NCBI Taxonomy" id="642780"/>
    <lineage>
        <taxon>Bacteria</taxon>
        <taxon>Bacillati</taxon>
        <taxon>Actinomycetota</taxon>
        <taxon>Actinomycetes</taxon>
        <taxon>Propionibacteriales</taxon>
        <taxon>Nocardioidaceae</taxon>
        <taxon>Nocardioides</taxon>
    </lineage>
</organism>